<organism evidence="10 11">
    <name type="scientific">Falsiroseomonas frigidaquae</name>
    <dbReference type="NCBI Taxonomy" id="487318"/>
    <lineage>
        <taxon>Bacteria</taxon>
        <taxon>Pseudomonadati</taxon>
        <taxon>Pseudomonadota</taxon>
        <taxon>Alphaproteobacteria</taxon>
        <taxon>Acetobacterales</taxon>
        <taxon>Roseomonadaceae</taxon>
        <taxon>Falsiroseomonas</taxon>
    </lineage>
</organism>
<evidence type="ECO:0000256" key="6">
    <source>
        <dbReference type="SAM" id="Phobius"/>
    </source>
</evidence>
<evidence type="ECO:0000256" key="4">
    <source>
        <dbReference type="ARBA" id="ARBA00029447"/>
    </source>
</evidence>
<dbReference type="EMBL" id="JAAVTX010000006">
    <property type="protein sequence ID" value="NKE47124.1"/>
    <property type="molecule type" value="Genomic_DNA"/>
</dbReference>
<dbReference type="PANTHER" id="PTHR32089">
    <property type="entry name" value="METHYL-ACCEPTING CHEMOTAXIS PROTEIN MCPB"/>
    <property type="match status" value="1"/>
</dbReference>
<dbReference type="PROSITE" id="PS50885">
    <property type="entry name" value="HAMP"/>
    <property type="match status" value="1"/>
</dbReference>
<evidence type="ECO:0000256" key="2">
    <source>
        <dbReference type="ARBA" id="ARBA00022519"/>
    </source>
</evidence>
<feature type="domain" description="T-SNARE coiled-coil homology" evidence="8">
    <location>
        <begin position="458"/>
        <end position="520"/>
    </location>
</feature>
<dbReference type="PROSITE" id="PS50111">
    <property type="entry name" value="CHEMOTAXIS_TRANSDUC_2"/>
    <property type="match status" value="1"/>
</dbReference>
<keyword evidence="2" id="KW-0997">Cell inner membrane</keyword>
<dbReference type="PANTHER" id="PTHR32089:SF112">
    <property type="entry name" value="LYSOZYME-LIKE PROTEIN-RELATED"/>
    <property type="match status" value="1"/>
</dbReference>
<keyword evidence="2" id="KW-1003">Cell membrane</keyword>
<sequence length="562" mass="59260">MRQLSDLRMRSKFAVAFGALLLVMIAMGIAAVIELGGIRDDARQLGRRWVPETEALGRLNEAAVRFRLSQANSLMSDDEGVRASAAQRLASARTMFTEQQAKVRTYVTSAEGFRLLDLIEREWQANLALEGRLAAIVASGDVNAAARFFNGEMMQTSLRLRATISSLLELASQMASAAADEAEATYNTSLWLLGGATLAAILICAMAAQWLNAVVGKRIVRLAGVTRQLAARDYAFDLPCLARQDEIGDLARAIDECRTGLQQGDASAAAQAAEQVEKARRAERLALLTQNFDGRAGEMIGALSSAATELDATAGSMTAIAARTSTQAEEVADAAEQANSNVQTVAAAAEELSVSVQEITRQVAQSTEVTNQAVSAARSTDNTVRELAEGARRIGEVVQLIGDIAKQTNLLALNATIEAARAGEAGKGFAVVASEVKTLASQTARATEEVASQIGSIQSATEQAVLAISSISDIINNVNHISAAIAAAVEQQGAATREIARNVQEAASGTSQVTDTIGQVGRATRETGLAANDVRTAASEVAHQSENMRREVGSFLRDVQSA</sequence>
<dbReference type="InterPro" id="IPR003660">
    <property type="entry name" value="HAMP_dom"/>
</dbReference>
<dbReference type="Gene3D" id="1.10.287.950">
    <property type="entry name" value="Methyl-accepting chemotaxis protein"/>
    <property type="match status" value="1"/>
</dbReference>
<dbReference type="RefSeq" id="WP_168052150.1">
    <property type="nucleotide sequence ID" value="NZ_JAATJR010000006.1"/>
</dbReference>
<evidence type="ECO:0000313" key="11">
    <source>
        <dbReference type="Proteomes" id="UP000765160"/>
    </source>
</evidence>
<dbReference type="Pfam" id="PF12729">
    <property type="entry name" value="4HB_MCP_1"/>
    <property type="match status" value="1"/>
</dbReference>
<name>A0ABX1F447_9PROT</name>
<keyword evidence="11" id="KW-1185">Reference proteome</keyword>
<dbReference type="CDD" id="cd06225">
    <property type="entry name" value="HAMP"/>
    <property type="match status" value="1"/>
</dbReference>
<dbReference type="InterPro" id="IPR000727">
    <property type="entry name" value="T_SNARE_dom"/>
</dbReference>
<keyword evidence="6" id="KW-0812">Transmembrane</keyword>
<dbReference type="SMART" id="SM00304">
    <property type="entry name" value="HAMP"/>
    <property type="match status" value="1"/>
</dbReference>
<dbReference type="InterPro" id="IPR004089">
    <property type="entry name" value="MCPsignal_dom"/>
</dbReference>
<dbReference type="SMART" id="SM00283">
    <property type="entry name" value="MA"/>
    <property type="match status" value="1"/>
</dbReference>
<comment type="similarity">
    <text evidence="4">Belongs to the methyl-accepting chemotaxis (MCP) protein family.</text>
</comment>
<feature type="transmembrane region" description="Helical" evidence="6">
    <location>
        <begin position="190"/>
        <end position="211"/>
    </location>
</feature>
<comment type="caution">
    <text evidence="10">The sequence shown here is derived from an EMBL/GenBank/DDBJ whole genome shotgun (WGS) entry which is preliminary data.</text>
</comment>
<accession>A0ABX1F447</accession>
<dbReference type="Proteomes" id="UP000765160">
    <property type="component" value="Unassembled WGS sequence"/>
</dbReference>
<dbReference type="PROSITE" id="PS50192">
    <property type="entry name" value="T_SNARE"/>
    <property type="match status" value="1"/>
</dbReference>
<keyword evidence="6" id="KW-0472">Membrane</keyword>
<comment type="subcellular location">
    <subcellularLocation>
        <location evidence="1">Cell inner membrane</location>
        <topology evidence="1">Multi-pass membrane protein</topology>
    </subcellularLocation>
</comment>
<dbReference type="Pfam" id="PF00672">
    <property type="entry name" value="HAMP"/>
    <property type="match status" value="1"/>
</dbReference>
<dbReference type="SUPFAM" id="SSF58104">
    <property type="entry name" value="Methyl-accepting chemotaxis protein (MCP) signaling domain"/>
    <property type="match status" value="1"/>
</dbReference>
<evidence type="ECO:0000256" key="1">
    <source>
        <dbReference type="ARBA" id="ARBA00004429"/>
    </source>
</evidence>
<evidence type="ECO:0000313" key="10">
    <source>
        <dbReference type="EMBL" id="NKE47124.1"/>
    </source>
</evidence>
<gene>
    <name evidence="10" type="ORF">HB662_20265</name>
</gene>
<keyword evidence="3 5" id="KW-0807">Transducer</keyword>
<proteinExistence type="inferred from homology"/>
<dbReference type="InterPro" id="IPR024478">
    <property type="entry name" value="HlyB_4HB_MCP"/>
</dbReference>
<feature type="domain" description="HAMP" evidence="9">
    <location>
        <begin position="213"/>
        <end position="266"/>
    </location>
</feature>
<evidence type="ECO:0000256" key="3">
    <source>
        <dbReference type="ARBA" id="ARBA00023224"/>
    </source>
</evidence>
<keyword evidence="6" id="KW-1133">Transmembrane helix</keyword>
<protein>
    <submittedName>
        <fullName evidence="10">Methyl-accepting chemotaxis protein</fullName>
    </submittedName>
</protein>
<evidence type="ECO:0000259" key="9">
    <source>
        <dbReference type="PROSITE" id="PS50885"/>
    </source>
</evidence>
<evidence type="ECO:0000259" key="7">
    <source>
        <dbReference type="PROSITE" id="PS50111"/>
    </source>
</evidence>
<feature type="domain" description="Methyl-accepting transducer" evidence="7">
    <location>
        <begin position="306"/>
        <end position="542"/>
    </location>
</feature>
<evidence type="ECO:0000256" key="5">
    <source>
        <dbReference type="PROSITE-ProRule" id="PRU00284"/>
    </source>
</evidence>
<dbReference type="Pfam" id="PF00015">
    <property type="entry name" value="MCPsignal"/>
    <property type="match status" value="1"/>
</dbReference>
<reference evidence="10 11" key="1">
    <citation type="submission" date="2020-03" db="EMBL/GenBank/DDBJ databases">
        <title>Roseomonas selenitidurans sp. nov. isolated from soil.</title>
        <authorList>
            <person name="Liu H."/>
        </authorList>
    </citation>
    <scope>NUCLEOTIDE SEQUENCE [LARGE SCALE GENOMIC DNA]</scope>
    <source>
        <strain evidence="10 11">JCM 15073</strain>
    </source>
</reference>
<evidence type="ECO:0000259" key="8">
    <source>
        <dbReference type="PROSITE" id="PS50192"/>
    </source>
</evidence>
<dbReference type="Gene3D" id="6.10.340.10">
    <property type="match status" value="1"/>
</dbReference>